<evidence type="ECO:0000313" key="2">
    <source>
        <dbReference type="EMBL" id="MCI3271426.1"/>
    </source>
</evidence>
<dbReference type="EMBL" id="JALDAY010000003">
    <property type="protein sequence ID" value="MCI3271426.1"/>
    <property type="molecule type" value="Genomic_DNA"/>
</dbReference>
<organism evidence="2 3">
    <name type="scientific">Streptomyces cylindrosporus</name>
    <dbReference type="NCBI Taxonomy" id="2927583"/>
    <lineage>
        <taxon>Bacteria</taxon>
        <taxon>Bacillati</taxon>
        <taxon>Actinomycetota</taxon>
        <taxon>Actinomycetes</taxon>
        <taxon>Kitasatosporales</taxon>
        <taxon>Streptomycetaceae</taxon>
        <taxon>Streptomyces</taxon>
    </lineage>
</organism>
<dbReference type="RefSeq" id="WP_242763987.1">
    <property type="nucleotide sequence ID" value="NZ_JALDAY010000003.1"/>
</dbReference>
<proteinExistence type="predicted"/>
<gene>
    <name evidence="2" type="ORF">MQP27_09915</name>
</gene>
<evidence type="ECO:0000256" key="1">
    <source>
        <dbReference type="SAM" id="MobiDB-lite"/>
    </source>
</evidence>
<reference evidence="2" key="1">
    <citation type="submission" date="2022-03" db="EMBL/GenBank/DDBJ databases">
        <title>Streptomyces 7R015 and 7R016 isolated from Barleria lupulina in Thailand.</title>
        <authorList>
            <person name="Kanchanasin P."/>
            <person name="Phongsopitanun W."/>
            <person name="Tanasupawat S."/>
        </authorList>
    </citation>
    <scope>NUCLEOTIDE SEQUENCE</scope>
    <source>
        <strain evidence="2">7R015</strain>
    </source>
</reference>
<protein>
    <submittedName>
        <fullName evidence="2">Uncharacterized protein</fullName>
    </submittedName>
</protein>
<keyword evidence="3" id="KW-1185">Reference proteome</keyword>
<evidence type="ECO:0000313" key="3">
    <source>
        <dbReference type="Proteomes" id="UP001165269"/>
    </source>
</evidence>
<name>A0ABS9Y687_9ACTN</name>
<accession>A0ABS9Y687</accession>
<sequence>MARSIGMAADATVYRAVIEFTNRDGTKDTKHEGPYGSIAAARARVSFWANYLADRDEETGERTGTSRASGYVERGSVEWERA</sequence>
<feature type="region of interest" description="Disordered" evidence="1">
    <location>
        <begin position="58"/>
        <end position="82"/>
    </location>
</feature>
<dbReference type="Proteomes" id="UP001165269">
    <property type="component" value="Unassembled WGS sequence"/>
</dbReference>
<comment type="caution">
    <text evidence="2">The sequence shown here is derived from an EMBL/GenBank/DDBJ whole genome shotgun (WGS) entry which is preliminary data.</text>
</comment>